<evidence type="ECO:0000313" key="2">
    <source>
        <dbReference type="Proteomes" id="UP001549204"/>
    </source>
</evidence>
<name>A0ABV2GWJ5_9HYPH</name>
<gene>
    <name evidence="1" type="ORF">ABID19_005581</name>
</gene>
<dbReference type="Proteomes" id="UP001549204">
    <property type="component" value="Unassembled WGS sequence"/>
</dbReference>
<proteinExistence type="predicted"/>
<reference evidence="1 2" key="1">
    <citation type="submission" date="2024-06" db="EMBL/GenBank/DDBJ databases">
        <title>Genomic Encyclopedia of Type Strains, Phase IV (KMG-IV): sequencing the most valuable type-strain genomes for metagenomic binning, comparative biology and taxonomic classification.</title>
        <authorList>
            <person name="Goeker M."/>
        </authorList>
    </citation>
    <scope>NUCLEOTIDE SEQUENCE [LARGE SCALE GENOMIC DNA]</scope>
    <source>
        <strain evidence="1 2">DSM 100022</strain>
    </source>
</reference>
<accession>A0ABV2GWJ5</accession>
<protein>
    <submittedName>
        <fullName evidence="1">Uncharacterized protein</fullName>
    </submittedName>
</protein>
<dbReference type="EMBL" id="JBEPMC010000012">
    <property type="protein sequence ID" value="MET3582519.1"/>
    <property type="molecule type" value="Genomic_DNA"/>
</dbReference>
<keyword evidence="2" id="KW-1185">Reference proteome</keyword>
<evidence type="ECO:0000313" key="1">
    <source>
        <dbReference type="EMBL" id="MET3582519.1"/>
    </source>
</evidence>
<dbReference type="RefSeq" id="WP_354494048.1">
    <property type="nucleotide sequence ID" value="NZ_JBEPMC010000012.1"/>
</dbReference>
<sequence>MPSPSGLGQVLCTSDIPVEAKSLGVGKICLTKQFSPIFRHCSILFAMQPVFLRCSGRQLQERIYSRLEKMANLSY</sequence>
<comment type="caution">
    <text evidence="1">The sequence shown here is derived from an EMBL/GenBank/DDBJ whole genome shotgun (WGS) entry which is preliminary data.</text>
</comment>
<organism evidence="1 2">
    <name type="scientific">Mesorhizobium robiniae</name>
    <dbReference type="NCBI Taxonomy" id="559315"/>
    <lineage>
        <taxon>Bacteria</taxon>
        <taxon>Pseudomonadati</taxon>
        <taxon>Pseudomonadota</taxon>
        <taxon>Alphaproteobacteria</taxon>
        <taxon>Hyphomicrobiales</taxon>
        <taxon>Phyllobacteriaceae</taxon>
        <taxon>Mesorhizobium</taxon>
    </lineage>
</organism>